<dbReference type="NCBIfam" id="TIGR01962">
    <property type="entry name" value="NuoD"/>
    <property type="match status" value="1"/>
</dbReference>
<dbReference type="Proteomes" id="UP000239494">
    <property type="component" value="Unassembled WGS sequence"/>
</dbReference>
<comment type="catalytic activity">
    <reaction evidence="6">
        <text>a quinone + NADH + 5 H(+)(in) = a quinol + NAD(+) + 4 H(+)(out)</text>
        <dbReference type="Rhea" id="RHEA:57888"/>
        <dbReference type="ChEBI" id="CHEBI:15378"/>
        <dbReference type="ChEBI" id="CHEBI:24646"/>
        <dbReference type="ChEBI" id="CHEBI:57540"/>
        <dbReference type="ChEBI" id="CHEBI:57945"/>
        <dbReference type="ChEBI" id="CHEBI:132124"/>
    </reaction>
</comment>
<dbReference type="GO" id="GO:0005886">
    <property type="term" value="C:plasma membrane"/>
    <property type="evidence" value="ECO:0007669"/>
    <property type="project" value="UniProtKB-SubCell"/>
</dbReference>
<keyword evidence="3 6" id="KW-0874">Quinone</keyword>
<dbReference type="InterPro" id="IPR029014">
    <property type="entry name" value="NiFe-Hase_large"/>
</dbReference>
<evidence type="ECO:0000259" key="9">
    <source>
        <dbReference type="Pfam" id="PF00346"/>
    </source>
</evidence>
<dbReference type="InterPro" id="IPR022885">
    <property type="entry name" value="NDH1_su_D/H"/>
</dbReference>
<dbReference type="GO" id="GO:0051287">
    <property type="term" value="F:NAD binding"/>
    <property type="evidence" value="ECO:0007669"/>
    <property type="project" value="InterPro"/>
</dbReference>
<comment type="subunit">
    <text evidence="6">NDH-1 is composed of 14 different subunits. Subunits NuoB, C, D, E, F, and G constitute the peripheral sector of the complex.</text>
</comment>
<dbReference type="AlphaFoldDB" id="A0A2T0TCS9"/>
<evidence type="ECO:0000256" key="6">
    <source>
        <dbReference type="HAMAP-Rule" id="MF_01358"/>
    </source>
</evidence>
<reference evidence="10 11" key="1">
    <citation type="submission" date="2018-03" db="EMBL/GenBank/DDBJ databases">
        <title>Genomic Encyclopedia of Archaeal and Bacterial Type Strains, Phase II (KMG-II): from individual species to whole genera.</title>
        <authorList>
            <person name="Goeker M."/>
        </authorList>
    </citation>
    <scope>NUCLEOTIDE SEQUENCE [LARGE SCALE GENOMIC DNA]</scope>
    <source>
        <strain evidence="10 11">DSM 44720</strain>
    </source>
</reference>
<dbReference type="PROSITE" id="PS00535">
    <property type="entry name" value="COMPLEX1_49K"/>
    <property type="match status" value="1"/>
</dbReference>
<dbReference type="NCBIfam" id="NF004739">
    <property type="entry name" value="PRK06075.1"/>
    <property type="match status" value="1"/>
</dbReference>
<dbReference type="GO" id="GO:0050136">
    <property type="term" value="F:NADH dehydrogenase (quinone) (non-electrogenic) activity"/>
    <property type="evidence" value="ECO:0007669"/>
    <property type="project" value="UniProtKB-UniRule"/>
</dbReference>
<gene>
    <name evidence="6" type="primary">nuoD</name>
    <name evidence="10" type="ORF">CLV43_103215</name>
</gene>
<feature type="compositionally biased region" description="Low complexity" evidence="8">
    <location>
        <begin position="59"/>
        <end position="75"/>
    </location>
</feature>
<evidence type="ECO:0000256" key="3">
    <source>
        <dbReference type="ARBA" id="ARBA00022719"/>
    </source>
</evidence>
<evidence type="ECO:0000313" key="10">
    <source>
        <dbReference type="EMBL" id="PRY43472.1"/>
    </source>
</evidence>
<dbReference type="EC" id="7.1.1.-" evidence="6"/>
<dbReference type="Gene3D" id="1.10.645.10">
    <property type="entry name" value="Cytochrome-c3 Hydrogenase, chain B"/>
    <property type="match status" value="1"/>
</dbReference>
<name>A0A2T0TCS9_9PSEU</name>
<dbReference type="Pfam" id="PF00346">
    <property type="entry name" value="Complex1_49kDa"/>
    <property type="match status" value="1"/>
</dbReference>
<keyword evidence="5 6" id="KW-0520">NAD</keyword>
<dbReference type="InterPro" id="IPR001135">
    <property type="entry name" value="NADH_Q_OxRdtase_suD"/>
</dbReference>
<dbReference type="PANTHER" id="PTHR11993">
    <property type="entry name" value="NADH-UBIQUINONE OXIDOREDUCTASE 49 KDA SUBUNIT"/>
    <property type="match status" value="1"/>
</dbReference>
<keyword evidence="6" id="KW-0472">Membrane</keyword>
<dbReference type="SUPFAM" id="SSF56762">
    <property type="entry name" value="HydB/Nqo4-like"/>
    <property type="match status" value="1"/>
</dbReference>
<comment type="similarity">
    <text evidence="1 6 7">Belongs to the complex I 49 kDa subunit family.</text>
</comment>
<evidence type="ECO:0000256" key="1">
    <source>
        <dbReference type="ARBA" id="ARBA00005769"/>
    </source>
</evidence>
<keyword evidence="6" id="KW-1003">Cell membrane</keyword>
<feature type="domain" description="NADH-quinone oxidoreductase subunit D" evidence="9">
    <location>
        <begin position="226"/>
        <end position="511"/>
    </location>
</feature>
<dbReference type="EMBL" id="PVTF01000003">
    <property type="protein sequence ID" value="PRY43472.1"/>
    <property type="molecule type" value="Genomic_DNA"/>
</dbReference>
<comment type="caution">
    <text evidence="10">The sequence shown here is derived from an EMBL/GenBank/DDBJ whole genome shotgun (WGS) entry which is preliminary data.</text>
</comment>
<evidence type="ECO:0000256" key="7">
    <source>
        <dbReference type="RuleBase" id="RU003685"/>
    </source>
</evidence>
<evidence type="ECO:0000256" key="2">
    <source>
        <dbReference type="ARBA" id="ARBA00022448"/>
    </source>
</evidence>
<accession>A0A2T0TCS9</accession>
<organism evidence="10 11">
    <name type="scientific">Umezawaea tangerina</name>
    <dbReference type="NCBI Taxonomy" id="84725"/>
    <lineage>
        <taxon>Bacteria</taxon>
        <taxon>Bacillati</taxon>
        <taxon>Actinomycetota</taxon>
        <taxon>Actinomycetes</taxon>
        <taxon>Pseudonocardiales</taxon>
        <taxon>Pseudonocardiaceae</taxon>
        <taxon>Umezawaea</taxon>
    </lineage>
</organism>
<keyword evidence="4 6" id="KW-1278">Translocase</keyword>
<evidence type="ECO:0000313" key="11">
    <source>
        <dbReference type="Proteomes" id="UP000239494"/>
    </source>
</evidence>
<evidence type="ECO:0000256" key="4">
    <source>
        <dbReference type="ARBA" id="ARBA00022967"/>
    </source>
</evidence>
<protein>
    <recommendedName>
        <fullName evidence="6">NADH-quinone oxidoreductase subunit D</fullName>
        <ecNumber evidence="6">7.1.1.-</ecNumber>
    </recommendedName>
    <alternativeName>
        <fullName evidence="6">NADH dehydrogenase I subunit D</fullName>
    </alternativeName>
    <alternativeName>
        <fullName evidence="6">NDH-1 subunit D</fullName>
    </alternativeName>
</protein>
<sequence length="511" mass="54903">MSNENVSTESAAGADKAREQSVGSTTATGPNPAADQSIADVTTGTDTTAGGSDSRDADAQAGEAQAAEAATIAAGPSVDVADSRQTTEGTVYTVTGGDWDEVLADAAGDERIVMNLGPQHPSTHGVLRLVLELEGETVTQARSVIGYLHTGIEKNLEYRNWTQGVTFVTRMDYLAPLHNEAAYCLAVEKLLGVEAPRRAQVIRVLLMELNRISSHLVALATGGMELGALTGMTAGFREREEVLHLLEHLTGLRMNHAFIRPGGVAQDLPADGVEKIRAFIKVMDSRLPDYDKLLTGQPIWRNRLAGVGYLPVDACLALGITGPILRSAGLPWDLRKIEPYSGYEGYDFDVPTSNAADSYARYLMRVEEIHQSLRIVRQAVDKLEPGPVMVEDAKIAWPAQLTIGADGMGNSLEHVRKIMGQSMESLIHHFKLVTEGFHVPAGQVYVPIESPRGELGYHVVSDGGTRPFRVHVREPSFVNLQSMPAMCEGGMVADVIASVASIDPVMGGCDR</sequence>
<dbReference type="PANTHER" id="PTHR11993:SF10">
    <property type="entry name" value="NADH DEHYDROGENASE [UBIQUINONE] IRON-SULFUR PROTEIN 2, MITOCHONDRIAL"/>
    <property type="match status" value="1"/>
</dbReference>
<dbReference type="InterPro" id="IPR014029">
    <property type="entry name" value="NADH_UbQ_OxRdtase_49kDa_CS"/>
</dbReference>
<dbReference type="HAMAP" id="MF_01358">
    <property type="entry name" value="NDH1_NuoD"/>
    <property type="match status" value="1"/>
</dbReference>
<proteinExistence type="inferred from homology"/>
<feature type="compositionally biased region" description="Polar residues" evidence="8">
    <location>
        <begin position="1"/>
        <end position="10"/>
    </location>
</feature>
<feature type="region of interest" description="Disordered" evidence="8">
    <location>
        <begin position="1"/>
        <end position="84"/>
    </location>
</feature>
<feature type="compositionally biased region" description="Low complexity" evidence="8">
    <location>
        <begin position="39"/>
        <end position="52"/>
    </location>
</feature>
<evidence type="ECO:0000256" key="8">
    <source>
        <dbReference type="SAM" id="MobiDB-lite"/>
    </source>
</evidence>
<comment type="subcellular location">
    <subcellularLocation>
        <location evidence="6">Cell membrane</location>
        <topology evidence="6">Peripheral membrane protein</topology>
        <orientation evidence="6">Cytoplasmic side</orientation>
    </subcellularLocation>
</comment>
<evidence type="ECO:0000256" key="5">
    <source>
        <dbReference type="ARBA" id="ARBA00023027"/>
    </source>
</evidence>
<keyword evidence="2 6" id="KW-0813">Transport</keyword>
<dbReference type="GO" id="GO:0048038">
    <property type="term" value="F:quinone binding"/>
    <property type="evidence" value="ECO:0007669"/>
    <property type="project" value="UniProtKB-KW"/>
</dbReference>
<comment type="function">
    <text evidence="6">NDH-1 shuttles electrons from NADH, via FMN and iron-sulfur (Fe-S) centers, to quinones in the respiratory chain. The immediate electron acceptor for the enzyme in this species is believed to be a menaquinone. Couples the redox reaction to proton translocation (for every two electrons transferred, four hydrogen ions are translocated across the cytoplasmic membrane), and thus conserves the redox energy in a proton gradient.</text>
</comment>
<keyword evidence="11" id="KW-1185">Reference proteome</keyword>